<dbReference type="Proteomes" id="UP000198807">
    <property type="component" value="Unassembled WGS sequence"/>
</dbReference>
<dbReference type="Gene3D" id="3.40.190.10">
    <property type="entry name" value="Periplasmic binding protein-like II"/>
    <property type="match status" value="2"/>
</dbReference>
<dbReference type="AlphaFoldDB" id="A0A1H7LP64"/>
<dbReference type="OrthoDB" id="9776669at2"/>
<dbReference type="SUPFAM" id="SSF53850">
    <property type="entry name" value="Periplasmic binding protein-like II"/>
    <property type="match status" value="1"/>
</dbReference>
<dbReference type="PANTHER" id="PTHR42941:SF1">
    <property type="entry name" value="SLL1037 PROTEIN"/>
    <property type="match status" value="1"/>
</dbReference>
<dbReference type="CDD" id="cd13568">
    <property type="entry name" value="PBP2_TAXI_TRAP_like_3"/>
    <property type="match status" value="1"/>
</dbReference>
<evidence type="ECO:0008006" key="4">
    <source>
        <dbReference type="Google" id="ProtNLM"/>
    </source>
</evidence>
<evidence type="ECO:0000313" key="2">
    <source>
        <dbReference type="EMBL" id="SEL00723.1"/>
    </source>
</evidence>
<organism evidence="2 3">
    <name type="scientific">Halomonas daqiaonensis</name>
    <dbReference type="NCBI Taxonomy" id="650850"/>
    <lineage>
        <taxon>Bacteria</taxon>
        <taxon>Pseudomonadati</taxon>
        <taxon>Pseudomonadota</taxon>
        <taxon>Gammaproteobacteria</taxon>
        <taxon>Oceanospirillales</taxon>
        <taxon>Halomonadaceae</taxon>
        <taxon>Halomonas</taxon>
    </lineage>
</organism>
<gene>
    <name evidence="2" type="ORF">SAMN04488129_10634</name>
</gene>
<dbReference type="PANTHER" id="PTHR42941">
    <property type="entry name" value="SLL1037 PROTEIN"/>
    <property type="match status" value="1"/>
</dbReference>
<protein>
    <recommendedName>
        <fullName evidence="4">TRAP transporter solute receptor, TAXI family</fullName>
    </recommendedName>
</protein>
<reference evidence="3" key="1">
    <citation type="submission" date="2016-10" db="EMBL/GenBank/DDBJ databases">
        <authorList>
            <person name="Varghese N."/>
            <person name="Submissions S."/>
        </authorList>
    </citation>
    <scope>NUCLEOTIDE SEQUENCE [LARGE SCALE GENOMIC DNA]</scope>
    <source>
        <strain evidence="3">CGMCC 1.9150</strain>
    </source>
</reference>
<name>A0A1H7LP64_9GAMM</name>
<keyword evidence="1" id="KW-0732">Signal</keyword>
<accession>A0A1H7LP64</accession>
<feature type="chain" id="PRO_5011794626" description="TRAP transporter solute receptor, TAXI family" evidence="1">
    <location>
        <begin position="28"/>
        <end position="326"/>
    </location>
</feature>
<dbReference type="EMBL" id="FOBC01000006">
    <property type="protein sequence ID" value="SEL00723.1"/>
    <property type="molecule type" value="Genomic_DNA"/>
</dbReference>
<proteinExistence type="predicted"/>
<sequence length="326" mass="35118">MKRHAFSAAAFTGAILGAAMFASPAMAQDEEKFITIGTGGQTGVYYVVGQSICRLVNRLEESNIKCNAPSTGGSVANINGIKSGQLDMGVAQSDVQYQAYNGTGNFEGDAFEELRAVFRVHGEPLTLLARADSGIEELDDLEGKRVNIGNPGSGQRNTMEVVMEAKGWTEDTFALASQLDAAEQAAALADNNVDAMVYVVGHPNGSIQEATTTVDSRLIPLNDDDIDAIVEEYPYYSKSTIAGGLYKGNPDPVETFGVAATFVTTAEADDEVIYQTVKAVFDNFDRFKRLHPAFENLDPEEMVTSGLSAPLHEGAARYYREQGWIE</sequence>
<evidence type="ECO:0000256" key="1">
    <source>
        <dbReference type="SAM" id="SignalP"/>
    </source>
</evidence>
<dbReference type="InterPro" id="IPR011852">
    <property type="entry name" value="TRAP_TAXI"/>
</dbReference>
<dbReference type="Pfam" id="PF16868">
    <property type="entry name" value="NMT1_3"/>
    <property type="match status" value="1"/>
</dbReference>
<dbReference type="NCBIfam" id="TIGR02122">
    <property type="entry name" value="TRAP_TAXI"/>
    <property type="match status" value="1"/>
</dbReference>
<evidence type="ECO:0000313" key="3">
    <source>
        <dbReference type="Proteomes" id="UP000198807"/>
    </source>
</evidence>
<dbReference type="STRING" id="650850.SAMN04488129_10634"/>
<dbReference type="RefSeq" id="WP_089711645.1">
    <property type="nucleotide sequence ID" value="NZ_FOBC01000006.1"/>
</dbReference>
<feature type="signal peptide" evidence="1">
    <location>
        <begin position="1"/>
        <end position="27"/>
    </location>
</feature>
<keyword evidence="3" id="KW-1185">Reference proteome</keyword>